<evidence type="ECO:0000313" key="2">
    <source>
        <dbReference type="EMBL" id="MBK1785475.1"/>
    </source>
</evidence>
<name>A0A934QSE7_9PSEU</name>
<dbReference type="RefSeq" id="WP_200318526.1">
    <property type="nucleotide sequence ID" value="NZ_JAENJH010000003.1"/>
</dbReference>
<keyword evidence="2" id="KW-0378">Hydrolase</keyword>
<comment type="caution">
    <text evidence="2">The sequence shown here is derived from an EMBL/GenBank/DDBJ whole genome shotgun (WGS) entry which is preliminary data.</text>
</comment>
<proteinExistence type="predicted"/>
<protein>
    <submittedName>
        <fullName evidence="2">Alpha/beta hydrolase</fullName>
    </submittedName>
</protein>
<reference evidence="2" key="1">
    <citation type="submission" date="2020-12" db="EMBL/GenBank/DDBJ databases">
        <title>Prauserella sp. ASG 168, a novel actinomycete isolated from cave rock.</title>
        <authorList>
            <person name="Suriyachadkun C."/>
        </authorList>
    </citation>
    <scope>NUCLEOTIDE SEQUENCE</scope>
    <source>
        <strain evidence="2">ASG 168</strain>
    </source>
</reference>
<dbReference type="EMBL" id="JAENJH010000003">
    <property type="protein sequence ID" value="MBK1785475.1"/>
    <property type="molecule type" value="Genomic_DNA"/>
</dbReference>
<feature type="domain" description="AB hydrolase-1" evidence="1">
    <location>
        <begin position="38"/>
        <end position="248"/>
    </location>
</feature>
<organism evidence="2 3">
    <name type="scientific">Prauserella cavernicola</name>
    <dbReference type="NCBI Taxonomy" id="2800127"/>
    <lineage>
        <taxon>Bacteria</taxon>
        <taxon>Bacillati</taxon>
        <taxon>Actinomycetota</taxon>
        <taxon>Actinomycetes</taxon>
        <taxon>Pseudonocardiales</taxon>
        <taxon>Pseudonocardiaceae</taxon>
        <taxon>Prauserella</taxon>
    </lineage>
</organism>
<keyword evidence="3" id="KW-1185">Reference proteome</keyword>
<dbReference type="PANTHER" id="PTHR43433:SF5">
    <property type="entry name" value="AB HYDROLASE-1 DOMAIN-CONTAINING PROTEIN"/>
    <property type="match status" value="1"/>
</dbReference>
<evidence type="ECO:0000313" key="3">
    <source>
        <dbReference type="Proteomes" id="UP000635245"/>
    </source>
</evidence>
<dbReference type="Pfam" id="PF12697">
    <property type="entry name" value="Abhydrolase_6"/>
    <property type="match status" value="1"/>
</dbReference>
<dbReference type="PANTHER" id="PTHR43433">
    <property type="entry name" value="HYDROLASE, ALPHA/BETA FOLD FAMILY PROTEIN"/>
    <property type="match status" value="1"/>
</dbReference>
<dbReference type="GO" id="GO:0046503">
    <property type="term" value="P:glycerolipid catabolic process"/>
    <property type="evidence" value="ECO:0007669"/>
    <property type="project" value="TreeGrafter"/>
</dbReference>
<gene>
    <name evidence="2" type="ORF">JHE00_14160</name>
</gene>
<evidence type="ECO:0000259" key="1">
    <source>
        <dbReference type="Pfam" id="PF12697"/>
    </source>
</evidence>
<dbReference type="InterPro" id="IPR050471">
    <property type="entry name" value="AB_hydrolase"/>
</dbReference>
<dbReference type="SUPFAM" id="SSF53474">
    <property type="entry name" value="alpha/beta-Hydrolases"/>
    <property type="match status" value="1"/>
</dbReference>
<dbReference type="Gene3D" id="3.40.50.1820">
    <property type="entry name" value="alpha/beta hydrolase"/>
    <property type="match status" value="1"/>
</dbReference>
<accession>A0A934QSE7</accession>
<sequence length="265" mass="28517">MSTVTSADGTRIAYDRTGEGDPLILVDGAMCYRGQGPMTALAKELTPRFTVYTYDRRGRGESGDTAPYAVERELEDLAALLREAGGSAHLFGASSGAMLALEAANSGLAVRKLALYEPPLVVDDSRPPLPADLAEQYERSLAAGRPGDAVATFMRQVEVPGFMIALMRLMPVWKKLKGVAPTLPYDAAFVTRFQQGEPLPRDRWNGVTVPTLVADGGKSPTWMRNGVGALAGLLPNARYRTLPGQTHMIKEKVLAPVLAEFLDGQ</sequence>
<dbReference type="Proteomes" id="UP000635245">
    <property type="component" value="Unassembled WGS sequence"/>
</dbReference>
<dbReference type="AlphaFoldDB" id="A0A934QSE7"/>
<dbReference type="GO" id="GO:0004806">
    <property type="term" value="F:triacylglycerol lipase activity"/>
    <property type="evidence" value="ECO:0007669"/>
    <property type="project" value="TreeGrafter"/>
</dbReference>
<dbReference type="InterPro" id="IPR029058">
    <property type="entry name" value="AB_hydrolase_fold"/>
</dbReference>
<dbReference type="InterPro" id="IPR000073">
    <property type="entry name" value="AB_hydrolase_1"/>
</dbReference>